<feature type="region of interest" description="Disordered" evidence="2">
    <location>
        <begin position="1030"/>
        <end position="1172"/>
    </location>
</feature>
<keyword evidence="3" id="KW-0732">Signal</keyword>
<name>A0A9W9JRG5_9HYPO</name>
<protein>
    <submittedName>
        <fullName evidence="5">Fungal zn(2)-Cys(6) binuclear cluster domain-containing protein</fullName>
    </submittedName>
</protein>
<evidence type="ECO:0000256" key="2">
    <source>
        <dbReference type="SAM" id="MobiDB-lite"/>
    </source>
</evidence>
<reference evidence="5" key="1">
    <citation type="submission" date="2022-09" db="EMBL/GenBank/DDBJ databases">
        <title>Chromosome-level assembly of Trichoderma breve T069, a fungus used in development of biopesticide product.</title>
        <authorList>
            <person name="Lin R."/>
            <person name="Liu T."/>
        </authorList>
    </citation>
    <scope>NUCLEOTIDE SEQUENCE</scope>
    <source>
        <strain evidence="5">T069</strain>
    </source>
</reference>
<feature type="region of interest" description="Disordered" evidence="2">
    <location>
        <begin position="780"/>
        <end position="840"/>
    </location>
</feature>
<feature type="compositionally biased region" description="Acidic residues" evidence="2">
    <location>
        <begin position="663"/>
        <end position="678"/>
    </location>
</feature>
<feature type="region of interest" description="Disordered" evidence="2">
    <location>
        <begin position="663"/>
        <end position="687"/>
    </location>
</feature>
<dbReference type="PRINTS" id="PR00755">
    <property type="entry name" value="AFLATOXINBRP"/>
</dbReference>
<organism evidence="5 6">
    <name type="scientific">Trichoderma breve</name>
    <dbReference type="NCBI Taxonomy" id="2034170"/>
    <lineage>
        <taxon>Eukaryota</taxon>
        <taxon>Fungi</taxon>
        <taxon>Dikarya</taxon>
        <taxon>Ascomycota</taxon>
        <taxon>Pezizomycotina</taxon>
        <taxon>Sordariomycetes</taxon>
        <taxon>Hypocreomycetidae</taxon>
        <taxon>Hypocreales</taxon>
        <taxon>Hypocreaceae</taxon>
        <taxon>Trichoderma</taxon>
    </lineage>
</organism>
<evidence type="ECO:0000256" key="1">
    <source>
        <dbReference type="ARBA" id="ARBA00023242"/>
    </source>
</evidence>
<feature type="region of interest" description="Disordered" evidence="2">
    <location>
        <begin position="529"/>
        <end position="622"/>
    </location>
</feature>
<feature type="region of interest" description="Disordered" evidence="2">
    <location>
        <begin position="861"/>
        <end position="995"/>
    </location>
</feature>
<dbReference type="PROSITE" id="PS50048">
    <property type="entry name" value="ZN2_CY6_FUNGAL_2"/>
    <property type="match status" value="1"/>
</dbReference>
<feature type="compositionally biased region" description="Polar residues" evidence="2">
    <location>
        <begin position="554"/>
        <end position="575"/>
    </location>
</feature>
<dbReference type="EMBL" id="JAOPEN010000001">
    <property type="protein sequence ID" value="KAJ4864586.1"/>
    <property type="molecule type" value="Genomic_DNA"/>
</dbReference>
<feature type="compositionally biased region" description="Polar residues" evidence="2">
    <location>
        <begin position="828"/>
        <end position="840"/>
    </location>
</feature>
<feature type="compositionally biased region" description="Low complexity" evidence="2">
    <location>
        <begin position="1114"/>
        <end position="1141"/>
    </location>
</feature>
<feature type="compositionally biased region" description="Low complexity" evidence="2">
    <location>
        <begin position="594"/>
        <end position="603"/>
    </location>
</feature>
<dbReference type="InterPro" id="IPR001138">
    <property type="entry name" value="Zn2Cys6_DnaBD"/>
</dbReference>
<sequence>MSRGLAIKDGMLLCFTILMLFTYKDSSLGSAAMFVTASYEVREAEGPCFPDALALGSRPSPNSHPQHFFSARSRIAIRNPPSTIPQWSPPTNPLSPSPNHRLLTSSLHQEFELDSAQFPQSLCSAQSPTQTALGSRSMDFLASFNFRDEEPSRLDSQPHASIEELQSQLRDVFSGKVSETRAERVATRLDLAAAAQLTLGVSEGDGHALEGLSRLDPSLGGAQSAGKQTGRVVRVSDALLNQPADDPVLQRSIANHLVAAVGQVDGSEWAVREVSRATQDWVFSYVCKGSMQHWQRQHKSQVKPPVAEYSQREIDPLLATLGRPAFDCRGSLIISFSRNSRAIFIDYDHIPLHRTVAQLATLFKPPPPRRPLPTIDKQPKTPSASRKKRDADKTPGGEGNKSRKRKRKTGDAGATGEQGVIDSQEAAAVASQLQLGEGSGSSTGQQQNAQDVTAAAQNSAAGLLTINVSPEEAERRRNVAMVMLQGAGVDPESLSPEQFNIFANQSPELQKESLSMLVKYGAERLRIVHPGNKEGSAPPSTSNPSSTPATQSNIQGSSSGPVTTNELVLQTSTPTNKKSRRKNKAANGEDEEANAGLEGAGSSKKSRRRGGKSRNACAQCKQRRVKCPRETPICSGCREAGLICEYAGPKPKKMKSNAIITTEDEQDGQEEDEQDEAEAELHDETLPEDQQLHEDAEGYPELPDNSVHHQMPIGDVLANNMAATATDWEQSHVPHDYFNHTNMGVSEAGSSQPSQQSSMTLSDLILPHGRQYYPNVPASEVQDQTQTQTQTLTQPMAHERMKKPTKSAKGSGRNAATRNTNQEDRHSSLNATAASDWSNGGNPVTQAAAVVAAVVTSMQNQTADSSGRSSAWRSTAMPQASENSQQHNVAAASLQRTGAVSPMNAVSRATSSPRTGKRQTRGAVHETSATDAFQSPNMSDPKQQQQQQQSNAHGQGLQAPAGIAGSGTYNSYDRYSSTRAPEASSTDRITYEPYSYQRDATNTTSYTNYGHGSHATTTTTAAASMQAATTVSADRSGSHAYGSYANTSRNTSHTNQSSHMGPRGNAQAQDFSNNNSDLTRNSRQNFNSRSQNSTPRPSQNAAKQDRNYPAYSSQIQQQQQQNTRQRVAQQQQHAQQPSQHQAWYGFNGQSGTGFAATSGHGSNYSWNMPGDS</sequence>
<comment type="caution">
    <text evidence="5">The sequence shown here is derived from an EMBL/GenBank/DDBJ whole genome shotgun (WGS) entry which is preliminary data.</text>
</comment>
<keyword evidence="6" id="KW-1185">Reference proteome</keyword>
<evidence type="ECO:0000259" key="4">
    <source>
        <dbReference type="PROSITE" id="PS50048"/>
    </source>
</evidence>
<feature type="compositionally biased region" description="Polar residues" evidence="2">
    <location>
        <begin position="927"/>
        <end position="942"/>
    </location>
</feature>
<feature type="compositionally biased region" description="Polar residues" evidence="2">
    <location>
        <begin position="967"/>
        <end position="988"/>
    </location>
</feature>
<dbReference type="RefSeq" id="XP_056033642.1">
    <property type="nucleotide sequence ID" value="XM_056168326.1"/>
</dbReference>
<dbReference type="SUPFAM" id="SSF57701">
    <property type="entry name" value="Zn2/Cys6 DNA-binding domain"/>
    <property type="match status" value="1"/>
</dbReference>
<dbReference type="Gene3D" id="4.10.240.10">
    <property type="entry name" value="Zn(2)-C6 fungal-type DNA-binding domain"/>
    <property type="match status" value="1"/>
</dbReference>
<feature type="compositionally biased region" description="Polar residues" evidence="2">
    <location>
        <begin position="1044"/>
        <end position="1059"/>
    </location>
</feature>
<feature type="compositionally biased region" description="Polar residues" evidence="2">
    <location>
        <begin position="1066"/>
        <end position="1079"/>
    </location>
</feature>
<feature type="compositionally biased region" description="Low complexity" evidence="2">
    <location>
        <begin position="431"/>
        <end position="447"/>
    </location>
</feature>
<evidence type="ECO:0000313" key="5">
    <source>
        <dbReference type="EMBL" id="KAJ4864586.1"/>
    </source>
</evidence>
<feature type="compositionally biased region" description="Low complexity" evidence="2">
    <location>
        <begin position="1081"/>
        <end position="1093"/>
    </location>
</feature>
<dbReference type="PROSITE" id="PS00463">
    <property type="entry name" value="ZN2_CY6_FUNGAL_1"/>
    <property type="match status" value="1"/>
</dbReference>
<feature type="compositionally biased region" description="Low complexity" evidence="2">
    <location>
        <begin position="784"/>
        <end position="794"/>
    </location>
</feature>
<feature type="signal peptide" evidence="3">
    <location>
        <begin position="1"/>
        <end position="26"/>
    </location>
</feature>
<feature type="region of interest" description="Disordered" evidence="2">
    <location>
        <begin position="362"/>
        <end position="451"/>
    </location>
</feature>
<evidence type="ECO:0000313" key="6">
    <source>
        <dbReference type="Proteomes" id="UP001140511"/>
    </source>
</evidence>
<evidence type="ECO:0000256" key="3">
    <source>
        <dbReference type="SAM" id="SignalP"/>
    </source>
</evidence>
<dbReference type="Pfam" id="PF00172">
    <property type="entry name" value="Zn_clus"/>
    <property type="match status" value="1"/>
</dbReference>
<proteinExistence type="predicted"/>
<keyword evidence="1" id="KW-0539">Nucleus</keyword>
<dbReference type="SMART" id="SM00066">
    <property type="entry name" value="GAL4"/>
    <property type="match status" value="1"/>
</dbReference>
<gene>
    <name evidence="5" type="ORF">T069G_01116</name>
</gene>
<accession>A0A9W9JRG5</accession>
<feature type="compositionally biased region" description="Low complexity" evidence="2">
    <location>
        <begin position="536"/>
        <end position="553"/>
    </location>
</feature>
<feature type="domain" description="Zn(2)-C6 fungal-type" evidence="4">
    <location>
        <begin position="616"/>
        <end position="646"/>
    </location>
</feature>
<dbReference type="AlphaFoldDB" id="A0A9W9JRG5"/>
<dbReference type="Proteomes" id="UP001140511">
    <property type="component" value="Unassembled WGS sequence"/>
</dbReference>
<dbReference type="InterPro" id="IPR036864">
    <property type="entry name" value="Zn2-C6_fun-type_DNA-bd_sf"/>
</dbReference>
<dbReference type="GeneID" id="80863014"/>
<feature type="chain" id="PRO_5040791206" evidence="3">
    <location>
        <begin position="27"/>
        <end position="1172"/>
    </location>
</feature>
<dbReference type="GO" id="GO:0000981">
    <property type="term" value="F:DNA-binding transcription factor activity, RNA polymerase II-specific"/>
    <property type="evidence" value="ECO:0007669"/>
    <property type="project" value="InterPro"/>
</dbReference>
<dbReference type="GO" id="GO:0008270">
    <property type="term" value="F:zinc ion binding"/>
    <property type="evidence" value="ECO:0007669"/>
    <property type="project" value="InterPro"/>
</dbReference>
<feature type="compositionally biased region" description="Polar residues" evidence="2">
    <location>
        <begin position="861"/>
        <end position="898"/>
    </location>
</feature>
<dbReference type="CDD" id="cd00067">
    <property type="entry name" value="GAL4"/>
    <property type="match status" value="1"/>
</dbReference>